<dbReference type="Pfam" id="PF00956">
    <property type="entry name" value="NAP"/>
    <property type="match status" value="1"/>
</dbReference>
<organism evidence="4 5">
    <name type="scientific">Coemansia thaxteri</name>
    <dbReference type="NCBI Taxonomy" id="2663907"/>
    <lineage>
        <taxon>Eukaryota</taxon>
        <taxon>Fungi</taxon>
        <taxon>Fungi incertae sedis</taxon>
        <taxon>Zoopagomycota</taxon>
        <taxon>Kickxellomycotina</taxon>
        <taxon>Kickxellomycetes</taxon>
        <taxon>Kickxellales</taxon>
        <taxon>Kickxellaceae</taxon>
        <taxon>Coemansia</taxon>
    </lineage>
</organism>
<evidence type="ECO:0000313" key="5">
    <source>
        <dbReference type="Proteomes" id="UP001150907"/>
    </source>
</evidence>
<dbReference type="Proteomes" id="UP001150907">
    <property type="component" value="Unassembled WGS sequence"/>
</dbReference>
<dbReference type="AlphaFoldDB" id="A0A9W8B9N0"/>
<evidence type="ECO:0000256" key="3">
    <source>
        <dbReference type="SAM" id="MobiDB-lite"/>
    </source>
</evidence>
<dbReference type="InterPro" id="IPR037231">
    <property type="entry name" value="NAP-like_sf"/>
</dbReference>
<dbReference type="Gene3D" id="3.30.1120.90">
    <property type="entry name" value="Nucleosome assembly protein"/>
    <property type="match status" value="1"/>
</dbReference>
<dbReference type="InterPro" id="IPR002164">
    <property type="entry name" value="NAP_family"/>
</dbReference>
<protein>
    <submittedName>
        <fullName evidence="4">Histone chaperone</fullName>
    </submittedName>
</protein>
<keyword evidence="5" id="KW-1185">Reference proteome</keyword>
<dbReference type="GO" id="GO:0006334">
    <property type="term" value="P:nucleosome assembly"/>
    <property type="evidence" value="ECO:0007669"/>
    <property type="project" value="InterPro"/>
</dbReference>
<accession>A0A9W8B9N0</accession>
<evidence type="ECO:0000256" key="1">
    <source>
        <dbReference type="ARBA" id="ARBA00009947"/>
    </source>
</evidence>
<dbReference type="GO" id="GO:0005634">
    <property type="term" value="C:nucleus"/>
    <property type="evidence" value="ECO:0007669"/>
    <property type="project" value="InterPro"/>
</dbReference>
<evidence type="ECO:0000313" key="4">
    <source>
        <dbReference type="EMBL" id="KAJ1999727.1"/>
    </source>
</evidence>
<feature type="region of interest" description="Disordered" evidence="3">
    <location>
        <begin position="125"/>
        <end position="179"/>
    </location>
</feature>
<dbReference type="OrthoDB" id="27325at2759"/>
<dbReference type="EMBL" id="JANBQF010000653">
    <property type="protein sequence ID" value="KAJ1999727.1"/>
    <property type="molecule type" value="Genomic_DNA"/>
</dbReference>
<sequence>FFSNSVLTKTYFYEQSEVTGELEFASVEGTKVEWKTEHDLSVTVETKKQRHKTTNRTRVVKKTVPADTFFSFFNTVEEPESDDESEVAEQARDRIELDYELAEEFKEKIIPNAVDWFTGKALEYEGLDEEEDDYEDEFMDDYYDDEDDDDEDDEDDDDEEGGLSRSAKEAAEPPQCKNQ</sequence>
<gene>
    <name evidence="4" type="primary">NAP1</name>
    <name evidence="4" type="ORF">H4R26_004940</name>
</gene>
<reference evidence="4" key="1">
    <citation type="submission" date="2022-07" db="EMBL/GenBank/DDBJ databases">
        <title>Phylogenomic reconstructions and comparative analyses of Kickxellomycotina fungi.</title>
        <authorList>
            <person name="Reynolds N.K."/>
            <person name="Stajich J.E."/>
            <person name="Barry K."/>
            <person name="Grigoriev I.V."/>
            <person name="Crous P."/>
            <person name="Smith M.E."/>
        </authorList>
    </citation>
    <scope>NUCLEOTIDE SEQUENCE</scope>
    <source>
        <strain evidence="4">IMI 214461</strain>
    </source>
</reference>
<comment type="similarity">
    <text evidence="1 2">Belongs to the nucleosome assembly protein (NAP) family.</text>
</comment>
<dbReference type="PANTHER" id="PTHR11875">
    <property type="entry name" value="TESTIS-SPECIFIC Y-ENCODED PROTEIN"/>
    <property type="match status" value="1"/>
</dbReference>
<comment type="caution">
    <text evidence="4">The sequence shown here is derived from an EMBL/GenBank/DDBJ whole genome shotgun (WGS) entry which is preliminary data.</text>
</comment>
<feature type="compositionally biased region" description="Acidic residues" evidence="3">
    <location>
        <begin position="125"/>
        <end position="161"/>
    </location>
</feature>
<proteinExistence type="inferred from homology"/>
<name>A0A9W8B9N0_9FUNG</name>
<feature type="non-terminal residue" evidence="4">
    <location>
        <position position="1"/>
    </location>
</feature>
<dbReference type="SUPFAM" id="SSF143113">
    <property type="entry name" value="NAP-like"/>
    <property type="match status" value="1"/>
</dbReference>
<evidence type="ECO:0000256" key="2">
    <source>
        <dbReference type="RuleBase" id="RU003876"/>
    </source>
</evidence>